<comment type="caution">
    <text evidence="1">The sequence shown here is derived from an EMBL/GenBank/DDBJ whole genome shotgun (WGS) entry which is preliminary data.</text>
</comment>
<evidence type="ECO:0000313" key="1">
    <source>
        <dbReference type="EMBL" id="GAA0533524.1"/>
    </source>
</evidence>
<name>A0AAV3SN95_9EURY</name>
<keyword evidence="4" id="KW-1185">Reference proteome</keyword>
<dbReference type="EMBL" id="BAAADQ010000002">
    <property type="protein sequence ID" value="GAA0533524.1"/>
    <property type="molecule type" value="Genomic_DNA"/>
</dbReference>
<evidence type="ECO:0000313" key="4">
    <source>
        <dbReference type="Proteomes" id="UP001567571"/>
    </source>
</evidence>
<reference evidence="1" key="2">
    <citation type="submission" date="2023-12" db="EMBL/GenBank/DDBJ databases">
        <authorList>
            <person name="Sun Q."/>
            <person name="Inoue M."/>
        </authorList>
    </citation>
    <scope>NUCLEOTIDE SEQUENCE</scope>
    <source>
        <strain evidence="1">JCM 14265</strain>
    </source>
</reference>
<accession>A0AAV3SN95</accession>
<evidence type="ECO:0000313" key="3">
    <source>
        <dbReference type="Proteomes" id="UP001501425"/>
    </source>
</evidence>
<sequence>MDGPTPSRRRLLAGAIAGGVGAVAGCLGTTDDDPGDGDGATLRLSLSRVDGSLRERYVRDSDDPAERWDEAALDAALAGDSYTIRHREPFYAGPEKPAYVAHKGTYYRLGSLVVDEVAETYPVLRLYETDGAVESAVAADEEGDLPLVDRRAVKIAHFAARARGNVGGYAVGLVERGGYAYRDESDRADSELLDDDGPDHVTYRETTYRVDIERERFHDAVYRPTAQPVAESPERMETVLRARLVGPRIESDELSEAAGRIIDRAAADEYTETHPYSEAYVELLRALDARPYLDGNIRKDAGVGEHDKEMIRHGEAYYERYLRLSGSGDG</sequence>
<dbReference type="EMBL" id="JBEDNW010000004">
    <property type="protein sequence ID" value="MEZ3167548.1"/>
    <property type="molecule type" value="Genomic_DNA"/>
</dbReference>
<protein>
    <submittedName>
        <fullName evidence="1">Uncharacterized protein</fullName>
    </submittedName>
</protein>
<dbReference type="RefSeq" id="WP_343776414.1">
    <property type="nucleotide sequence ID" value="NZ_BAAADQ010000002.1"/>
</dbReference>
<gene>
    <name evidence="2" type="ORF">ABNG02_09445</name>
    <name evidence="1" type="ORF">GCM10008994_05400</name>
</gene>
<reference evidence="2 4" key="3">
    <citation type="submission" date="2024-06" db="EMBL/GenBank/DDBJ databases">
        <title>Halorubrum miltondacostae sp. nov., a potential PHA producer isolated from an inland solar saltern in Rio Maior, Portugal.</title>
        <authorList>
            <person name="Albuquerque L."/>
            <person name="Viver T."/>
            <person name="Barroso C."/>
            <person name="Claudino R."/>
            <person name="Galvan M."/>
            <person name="Simoes G."/>
            <person name="Lobo Da Cunha A."/>
            <person name="Egas C."/>
        </authorList>
    </citation>
    <scope>NUCLEOTIDE SEQUENCE [LARGE SCALE GENOMIC DNA]</scope>
    <source>
        <strain evidence="2 4">DSM 18646</strain>
    </source>
</reference>
<proteinExistence type="predicted"/>
<dbReference type="Proteomes" id="UP001567571">
    <property type="component" value="Unassembled WGS sequence"/>
</dbReference>
<evidence type="ECO:0000313" key="2">
    <source>
        <dbReference type="EMBL" id="MEZ3167548.1"/>
    </source>
</evidence>
<reference evidence="1" key="1">
    <citation type="journal article" date="2014" name="Int. J. Syst. Evol. Microbiol.">
        <title>Complete genome sequence of Corynebacterium casei LMG S-19264T (=DSM 44701T), isolated from a smear-ripened cheese.</title>
        <authorList>
            <consortium name="US DOE Joint Genome Institute (JGI-PGF)"/>
            <person name="Walter F."/>
            <person name="Albersmeier A."/>
            <person name="Kalinowski J."/>
            <person name="Ruckert C."/>
        </authorList>
    </citation>
    <scope>NUCLEOTIDE SEQUENCE</scope>
    <source>
        <strain evidence="1">JCM 14265</strain>
    </source>
</reference>
<organism evidence="1 3">
    <name type="scientific">Halorubrum ejinorense</name>
    <dbReference type="NCBI Taxonomy" id="425309"/>
    <lineage>
        <taxon>Archaea</taxon>
        <taxon>Methanobacteriati</taxon>
        <taxon>Methanobacteriota</taxon>
        <taxon>Stenosarchaea group</taxon>
        <taxon>Halobacteria</taxon>
        <taxon>Halobacteriales</taxon>
        <taxon>Haloferacaceae</taxon>
        <taxon>Halorubrum</taxon>
    </lineage>
</organism>
<dbReference type="AlphaFoldDB" id="A0AAV3SN95"/>
<dbReference type="Proteomes" id="UP001501425">
    <property type="component" value="Unassembled WGS sequence"/>
</dbReference>